<dbReference type="InParanoid" id="A0A2R5GX17"/>
<evidence type="ECO:0000259" key="2">
    <source>
        <dbReference type="PROSITE" id="PS50086"/>
    </source>
</evidence>
<protein>
    <submittedName>
        <fullName evidence="4">Phosphatidylinositol/phosphatidylcholine transfer protein SFH1</fullName>
    </submittedName>
</protein>
<feature type="domain" description="Rab-GAP TBC" evidence="2">
    <location>
        <begin position="663"/>
        <end position="882"/>
    </location>
</feature>
<name>A0A2R5GX17_9STRA</name>
<dbReference type="OrthoDB" id="27140at2759"/>
<dbReference type="PANTHER" id="PTHR45657">
    <property type="entry name" value="CRAL-TRIO DOMAIN-CONTAINING PROTEIN YKL091C-RELATED"/>
    <property type="match status" value="1"/>
</dbReference>
<comment type="caution">
    <text evidence="4">The sequence shown here is derived from an EMBL/GenBank/DDBJ whole genome shotgun (WGS) entry which is preliminary data.</text>
</comment>
<accession>A0A2R5GX17</accession>
<dbReference type="InterPro" id="IPR035969">
    <property type="entry name" value="Rab-GAP_TBC_sf"/>
</dbReference>
<dbReference type="Proteomes" id="UP000241890">
    <property type="component" value="Unassembled WGS sequence"/>
</dbReference>
<dbReference type="Gene3D" id="3.40.525.10">
    <property type="entry name" value="CRAL-TRIO lipid binding domain"/>
    <property type="match status" value="1"/>
</dbReference>
<keyword evidence="5" id="KW-1185">Reference proteome</keyword>
<dbReference type="InterPro" id="IPR001251">
    <property type="entry name" value="CRAL-TRIO_dom"/>
</dbReference>
<evidence type="ECO:0000313" key="5">
    <source>
        <dbReference type="Proteomes" id="UP000241890"/>
    </source>
</evidence>
<dbReference type="SMART" id="SM00164">
    <property type="entry name" value="TBC"/>
    <property type="match status" value="1"/>
</dbReference>
<dbReference type="Gene3D" id="1.10.8.270">
    <property type="entry name" value="putative rabgap domain of human tbc1 domain family member 14 like domains"/>
    <property type="match status" value="1"/>
</dbReference>
<dbReference type="Pfam" id="PF00566">
    <property type="entry name" value="RabGAP-TBC"/>
    <property type="match status" value="1"/>
</dbReference>
<gene>
    <name evidence="4" type="ORF">FCC1311_087092</name>
</gene>
<dbReference type="SMART" id="SM00516">
    <property type="entry name" value="SEC14"/>
    <property type="match status" value="1"/>
</dbReference>
<dbReference type="InterPro" id="IPR036865">
    <property type="entry name" value="CRAL-TRIO_dom_sf"/>
</dbReference>
<dbReference type="InterPro" id="IPR036273">
    <property type="entry name" value="CRAL/TRIO_N_dom_sf"/>
</dbReference>
<reference evidence="4 5" key="1">
    <citation type="submission" date="2017-12" db="EMBL/GenBank/DDBJ databases">
        <title>Sequencing, de novo assembly and annotation of complete genome of a new Thraustochytrid species, strain FCC1311.</title>
        <authorList>
            <person name="Sedici K."/>
            <person name="Godart F."/>
            <person name="Aiese Cigliano R."/>
            <person name="Sanseverino W."/>
            <person name="Barakat M."/>
            <person name="Ortet P."/>
            <person name="Marechal E."/>
            <person name="Cagnac O."/>
            <person name="Amato A."/>
        </authorList>
    </citation>
    <scope>NUCLEOTIDE SEQUENCE [LARGE SCALE GENOMIC DNA]</scope>
</reference>
<dbReference type="EMBL" id="BEYU01000122">
    <property type="protein sequence ID" value="GBG32484.1"/>
    <property type="molecule type" value="Genomic_DNA"/>
</dbReference>
<dbReference type="InterPro" id="IPR051026">
    <property type="entry name" value="PI/PC_transfer"/>
</dbReference>
<dbReference type="CDD" id="cd00170">
    <property type="entry name" value="SEC14"/>
    <property type="match status" value="1"/>
</dbReference>
<dbReference type="SUPFAM" id="SSF46938">
    <property type="entry name" value="CRAL/TRIO N-terminal domain"/>
    <property type="match status" value="1"/>
</dbReference>
<evidence type="ECO:0000256" key="1">
    <source>
        <dbReference type="SAM" id="MobiDB-lite"/>
    </source>
</evidence>
<dbReference type="PROSITE" id="PS50191">
    <property type="entry name" value="CRAL_TRIO"/>
    <property type="match status" value="1"/>
</dbReference>
<feature type="region of interest" description="Disordered" evidence="1">
    <location>
        <begin position="612"/>
        <end position="644"/>
    </location>
</feature>
<evidence type="ECO:0000259" key="3">
    <source>
        <dbReference type="PROSITE" id="PS50191"/>
    </source>
</evidence>
<feature type="region of interest" description="Disordered" evidence="1">
    <location>
        <begin position="399"/>
        <end position="420"/>
    </location>
</feature>
<evidence type="ECO:0000313" key="4">
    <source>
        <dbReference type="EMBL" id="GBG32484.1"/>
    </source>
</evidence>
<sequence length="1005" mass="111814">MHSSMVESPRLRQVPLDAEKDVSRSLESMVTQLLELHDETRAEHVRLVHRQVSFTCAISSGVAITVLSTALLAANEERSFVAMSSLGIMALVFLYTQSRTLDILLQGQNADLREMIGSRRSRRESIARKRRRSKGLAPSADTSKVSIGNDIFRSESEKVAVASLRQALSQDFADANLSRPVDLGNLTLLRFLRSNNMHQGEAEKGFRETVAWRKERRPDLIYEKLEANPHPITSKYMTGSWCGHDRTGCPVMYDRIGQLDLNGLLACASATDIEEFHIWKQEVHTRLLIEAEKRTGRSQHQILVVLDMTGLGWRHFNRQILRVVKNCIRMDSRFYCERLKRMVIINAGTVFSSIWSVVKHFVDDDTREKITIHRNTPTSLLKELIDPSELPQYLEPGQAEAGAGASTGAGAKARGAAGRAPSARRAEVVTQLLFGHVLRSGVARCEGFLECEDPPAAHGASSANAQKTQQAQQDQDLGVLADAFLVLAVARTRASQTSTSNSSANANLVCLFRFADAEADRPLECIDVGEIYPDVCTGVIIVSFARTPRAFQNAWVLRFATCNEAQEWTMCIGNVLAGRYEPHMATVKRVRAAAASLDNVVEHVDGQSAGVPAASAVDTARTSGVSRPPLRASRSVPELSDDLHGPQNQQLDLLAQKGLSADYIGAALRHLHFAFARHEQICREIWKDITRTKVIHDLFSGPAEHAVKEMMLRILLVWSKTNSHIGYRQGMNELAAVLFVALQQEYAAAAGELSQVASSQATREGLNTDPEYALLSVLLDTSYVEHDTYLLLDALMVRLTPVFKLTTEDPFADQSLAGSLPAKLEYIQHILLQRTDPELAAQLHVLGVEPSFFLLRWIRLILVRDIGMPQLLLVWDAIFGLTPNDFSLIDTLCIAILTDQSIVRKELIEADDCVVALQALKRLPALDDEQVLRLIHCARQVKQDYDSIPAHIKEALVHRNYEPWLTLQLRMQTFRANPEVMMIGFASTPLRLHQVMSEVLIGTLR</sequence>
<feature type="domain" description="CRAL-TRIO" evidence="3">
    <location>
        <begin position="229"/>
        <end position="394"/>
    </location>
</feature>
<dbReference type="SUPFAM" id="SSF47923">
    <property type="entry name" value="Ypt/Rab-GAP domain of gyp1p"/>
    <property type="match status" value="2"/>
</dbReference>
<feature type="region of interest" description="Disordered" evidence="1">
    <location>
        <begin position="122"/>
        <end position="142"/>
    </location>
</feature>
<dbReference type="InterPro" id="IPR000195">
    <property type="entry name" value="Rab-GAP-TBC_dom"/>
</dbReference>
<proteinExistence type="predicted"/>
<dbReference type="SUPFAM" id="SSF52087">
    <property type="entry name" value="CRAL/TRIO domain"/>
    <property type="match status" value="1"/>
</dbReference>
<dbReference type="AlphaFoldDB" id="A0A2R5GX17"/>
<dbReference type="PROSITE" id="PS50086">
    <property type="entry name" value="TBC_RABGAP"/>
    <property type="match status" value="1"/>
</dbReference>
<organism evidence="4 5">
    <name type="scientific">Hondaea fermentalgiana</name>
    <dbReference type="NCBI Taxonomy" id="2315210"/>
    <lineage>
        <taxon>Eukaryota</taxon>
        <taxon>Sar</taxon>
        <taxon>Stramenopiles</taxon>
        <taxon>Bigyra</taxon>
        <taxon>Labyrinthulomycetes</taxon>
        <taxon>Thraustochytrida</taxon>
        <taxon>Thraustochytriidae</taxon>
        <taxon>Hondaea</taxon>
    </lineage>
</organism>
<dbReference type="Gene3D" id="1.10.472.80">
    <property type="entry name" value="Ypt/Rab-GAP domain of gyp1p, domain 3"/>
    <property type="match status" value="1"/>
</dbReference>
<dbReference type="PANTHER" id="PTHR45657:SF1">
    <property type="entry name" value="CRAL-TRIO DOMAIN-CONTAINING PROTEIN YKL091C-RELATED"/>
    <property type="match status" value="1"/>
</dbReference>
<dbReference type="Pfam" id="PF00650">
    <property type="entry name" value="CRAL_TRIO"/>
    <property type="match status" value="1"/>
</dbReference>